<accession>A0A5N4CF88</accession>
<feature type="compositionally biased region" description="Basic residues" evidence="1">
    <location>
        <begin position="599"/>
        <end position="609"/>
    </location>
</feature>
<feature type="region of interest" description="Disordered" evidence="1">
    <location>
        <begin position="34"/>
        <end position="140"/>
    </location>
</feature>
<feature type="compositionally biased region" description="Pro residues" evidence="1">
    <location>
        <begin position="91"/>
        <end position="101"/>
    </location>
</feature>
<feature type="compositionally biased region" description="Basic and acidic residues" evidence="1">
    <location>
        <begin position="105"/>
        <end position="116"/>
    </location>
</feature>
<dbReference type="EMBL" id="JWIN03000026">
    <property type="protein sequence ID" value="KAB1257581.1"/>
    <property type="molecule type" value="Genomic_DNA"/>
</dbReference>
<evidence type="ECO:0000313" key="2">
    <source>
        <dbReference type="EMBL" id="KAB1257581.1"/>
    </source>
</evidence>
<feature type="region of interest" description="Disordered" evidence="1">
    <location>
        <begin position="479"/>
        <end position="498"/>
    </location>
</feature>
<dbReference type="Proteomes" id="UP000299084">
    <property type="component" value="Unassembled WGS sequence"/>
</dbReference>
<gene>
    <name evidence="2" type="ORF">Cadr_000026630</name>
</gene>
<protein>
    <submittedName>
        <fullName evidence="2">Uncharacterized protein</fullName>
    </submittedName>
</protein>
<dbReference type="AlphaFoldDB" id="A0A5N4CF88"/>
<feature type="compositionally biased region" description="Basic and acidic residues" evidence="1">
    <location>
        <begin position="624"/>
        <end position="633"/>
    </location>
</feature>
<comment type="caution">
    <text evidence="2">The sequence shown here is derived from an EMBL/GenBank/DDBJ whole genome shotgun (WGS) entry which is preliminary data.</text>
</comment>
<feature type="region of interest" description="Disordered" evidence="1">
    <location>
        <begin position="293"/>
        <end position="389"/>
    </location>
</feature>
<feature type="region of interest" description="Disordered" evidence="1">
    <location>
        <begin position="599"/>
        <end position="640"/>
    </location>
</feature>
<evidence type="ECO:0000313" key="3">
    <source>
        <dbReference type="Proteomes" id="UP000299084"/>
    </source>
</evidence>
<reference evidence="2 3" key="1">
    <citation type="journal article" date="2019" name="Mol. Ecol. Resour.">
        <title>Improving Illumina assemblies with Hi-C and long reads: an example with the North African dromedary.</title>
        <authorList>
            <person name="Elbers J.P."/>
            <person name="Rogers M.F."/>
            <person name="Perelman P.L."/>
            <person name="Proskuryakova A.A."/>
            <person name="Serdyukova N.A."/>
            <person name="Johnson W.E."/>
            <person name="Horin P."/>
            <person name="Corander J."/>
            <person name="Murphy D."/>
            <person name="Burger P.A."/>
        </authorList>
    </citation>
    <scope>NUCLEOTIDE SEQUENCE [LARGE SCALE GENOMIC DNA]</scope>
    <source>
        <strain evidence="2">Drom800</strain>
        <tissue evidence="2">Blood</tissue>
    </source>
</reference>
<sequence length="640" mass="68223">MCSQRMQHDTSQNQLYLMGEDRTLLIKYPLIKNTGNKRLHSPRGYLHRSDSAVTSSQSLKVAPQGLKSQRISDANPARSLLPSATAGEESGPPPPPPPPRGPRARASDPPRGERPGRGAAAAAAAAHPPCRGAPRCGRAEPSPALPSCLAPGPGLRLRAAARHDRLRLPCLHPAAEGAVAALTPFRRARRRRPPPPPPPSPAPRRPGSRPPPLTPFHIHTRAHTMHTHARAGRGISTAVPHTRSGKTAPQTASRHALKGPRSEPSNILFPHGLFSSHGCGVDFIRTRVVATRPLRRSGTKSSSWRDTRLGEGGGRGRRGGLESSCGGRARPGTGSARLPPRPGLPRPPESPRGPRAGGVAARRPARARRGPGPAATPAGEPGPHRGEGRRCLGQEACAERSELTLHDVPAPDSPDLEELMSLLGLLQLWQAGRRGRQDLGACDDVWIPCRGQQSKILHPEGLVSGSPVLANLQGSSFLSKGESRTGAGGQSLKRNPDGQQELVGGYLCQELGMKQALRAQVKQTLRAWGSPERVAETEGRLLTLEGWVPGLQAARLVPRPTQGWQCLAQGGAENHTEKAKGQARILGGCLYTGAPKTKFRHQGRQKAKTRKLDGTSWVAQHRSPRGEVSRTETGDEVGDG</sequence>
<feature type="region of interest" description="Disordered" evidence="1">
    <location>
        <begin position="182"/>
        <end position="217"/>
    </location>
</feature>
<feature type="compositionally biased region" description="Low complexity" evidence="1">
    <location>
        <begin position="117"/>
        <end position="135"/>
    </location>
</feature>
<evidence type="ECO:0000256" key="1">
    <source>
        <dbReference type="SAM" id="MobiDB-lite"/>
    </source>
</evidence>
<proteinExistence type="predicted"/>
<organism evidence="2 3">
    <name type="scientific">Camelus dromedarius</name>
    <name type="common">Dromedary</name>
    <name type="synonym">Arabian camel</name>
    <dbReference type="NCBI Taxonomy" id="9838"/>
    <lineage>
        <taxon>Eukaryota</taxon>
        <taxon>Metazoa</taxon>
        <taxon>Chordata</taxon>
        <taxon>Craniata</taxon>
        <taxon>Vertebrata</taxon>
        <taxon>Euteleostomi</taxon>
        <taxon>Mammalia</taxon>
        <taxon>Eutheria</taxon>
        <taxon>Laurasiatheria</taxon>
        <taxon>Artiodactyla</taxon>
        <taxon>Tylopoda</taxon>
        <taxon>Camelidae</taxon>
        <taxon>Camelus</taxon>
    </lineage>
</organism>
<feature type="compositionally biased region" description="Pro residues" evidence="1">
    <location>
        <begin position="194"/>
        <end position="214"/>
    </location>
</feature>
<keyword evidence="3" id="KW-1185">Reference proteome</keyword>
<feature type="compositionally biased region" description="Low complexity" evidence="1">
    <location>
        <begin position="353"/>
        <end position="362"/>
    </location>
</feature>
<feature type="compositionally biased region" description="Pro residues" evidence="1">
    <location>
        <begin position="339"/>
        <end position="351"/>
    </location>
</feature>
<name>A0A5N4CF88_CAMDR</name>
<feature type="compositionally biased region" description="Low complexity" evidence="1">
    <location>
        <begin position="370"/>
        <end position="381"/>
    </location>
</feature>
<feature type="region of interest" description="Disordered" evidence="1">
    <location>
        <begin position="238"/>
        <end position="264"/>
    </location>
</feature>
<feature type="compositionally biased region" description="Low complexity" evidence="1">
    <location>
        <begin position="321"/>
        <end position="338"/>
    </location>
</feature>